<accession>A0A9W6F431</accession>
<dbReference type="AlphaFoldDB" id="A0A9W6F431"/>
<evidence type="ECO:0000313" key="3">
    <source>
        <dbReference type="Proteomes" id="UP001165080"/>
    </source>
</evidence>
<organism evidence="2 3">
    <name type="scientific">Pleodorina starrii</name>
    <dbReference type="NCBI Taxonomy" id="330485"/>
    <lineage>
        <taxon>Eukaryota</taxon>
        <taxon>Viridiplantae</taxon>
        <taxon>Chlorophyta</taxon>
        <taxon>core chlorophytes</taxon>
        <taxon>Chlorophyceae</taxon>
        <taxon>CS clade</taxon>
        <taxon>Chlamydomonadales</taxon>
        <taxon>Volvocaceae</taxon>
        <taxon>Pleodorina</taxon>
    </lineage>
</organism>
<evidence type="ECO:0000256" key="1">
    <source>
        <dbReference type="SAM" id="MobiDB-lite"/>
    </source>
</evidence>
<keyword evidence="3" id="KW-1185">Reference proteome</keyword>
<protein>
    <submittedName>
        <fullName evidence="2">Uncharacterized protein</fullName>
    </submittedName>
</protein>
<comment type="caution">
    <text evidence="2">The sequence shown here is derived from an EMBL/GenBank/DDBJ whole genome shotgun (WGS) entry which is preliminary data.</text>
</comment>
<gene>
    <name evidence="2" type="primary">PLESTB001591</name>
    <name evidence="2" type="ORF">PLESTB_001015300</name>
</gene>
<feature type="compositionally biased region" description="Low complexity" evidence="1">
    <location>
        <begin position="12"/>
        <end position="32"/>
    </location>
</feature>
<proteinExistence type="predicted"/>
<name>A0A9W6F431_9CHLO</name>
<evidence type="ECO:0000313" key="2">
    <source>
        <dbReference type="EMBL" id="GLC55692.1"/>
    </source>
</evidence>
<reference evidence="2 3" key="1">
    <citation type="journal article" date="2023" name="Commun. Biol.">
        <title>Reorganization of the ancestral sex-determining regions during the evolution of trioecy in Pleodorina starrii.</title>
        <authorList>
            <person name="Takahashi K."/>
            <person name="Suzuki S."/>
            <person name="Kawai-Toyooka H."/>
            <person name="Yamamoto K."/>
            <person name="Hamaji T."/>
            <person name="Ootsuki R."/>
            <person name="Yamaguchi H."/>
            <person name="Kawachi M."/>
            <person name="Higashiyama T."/>
            <person name="Nozaki H."/>
        </authorList>
    </citation>
    <scope>NUCLEOTIDE SEQUENCE [LARGE SCALE GENOMIC DNA]</scope>
    <source>
        <strain evidence="2 3">NIES-4479</strain>
    </source>
</reference>
<sequence length="72" mass="7871">MRLCPPRLGPKQQQQQHSAAANQPEPAAAAEAAEAHEMDWRSDGMLGGWGGEAWEIQEIGPKASADVEAWRY</sequence>
<feature type="region of interest" description="Disordered" evidence="1">
    <location>
        <begin position="1"/>
        <end position="46"/>
    </location>
</feature>
<dbReference type="EMBL" id="BRXU01000013">
    <property type="protein sequence ID" value="GLC55692.1"/>
    <property type="molecule type" value="Genomic_DNA"/>
</dbReference>
<dbReference type="Proteomes" id="UP001165080">
    <property type="component" value="Unassembled WGS sequence"/>
</dbReference>
<feature type="compositionally biased region" description="Basic and acidic residues" evidence="1">
    <location>
        <begin position="33"/>
        <end position="42"/>
    </location>
</feature>